<evidence type="ECO:0000313" key="2">
    <source>
        <dbReference type="EMBL" id="MBB5434865.1"/>
    </source>
</evidence>
<reference evidence="2 3" key="1">
    <citation type="submission" date="2020-08" db="EMBL/GenBank/DDBJ databases">
        <title>Sequencing the genomes of 1000 actinobacteria strains.</title>
        <authorList>
            <person name="Klenk H.-P."/>
        </authorList>
    </citation>
    <scope>NUCLEOTIDE SEQUENCE [LARGE SCALE GENOMIC DNA]</scope>
    <source>
        <strain evidence="2 3">DSM 44551</strain>
    </source>
</reference>
<feature type="transmembrane region" description="Helical" evidence="1">
    <location>
        <begin position="47"/>
        <end position="67"/>
    </location>
</feature>
<dbReference type="RefSeq" id="WP_184395939.1">
    <property type="nucleotide sequence ID" value="NZ_BAAAJD010000003.1"/>
</dbReference>
<comment type="caution">
    <text evidence="2">The sequence shown here is derived from an EMBL/GenBank/DDBJ whole genome shotgun (WGS) entry which is preliminary data.</text>
</comment>
<gene>
    <name evidence="2" type="ORF">HDA36_004949</name>
</gene>
<evidence type="ECO:0000256" key="1">
    <source>
        <dbReference type="SAM" id="Phobius"/>
    </source>
</evidence>
<feature type="transmembrane region" description="Helical" evidence="1">
    <location>
        <begin position="96"/>
        <end position="122"/>
    </location>
</feature>
<accession>A0A7W8QS34</accession>
<keyword evidence="1" id="KW-1133">Transmembrane helix</keyword>
<name>A0A7W8QS34_9ACTN</name>
<keyword evidence="1" id="KW-0472">Membrane</keyword>
<proteinExistence type="predicted"/>
<evidence type="ECO:0000313" key="3">
    <source>
        <dbReference type="Proteomes" id="UP000572635"/>
    </source>
</evidence>
<dbReference type="AlphaFoldDB" id="A0A7W8QS34"/>
<protein>
    <recommendedName>
        <fullName evidence="4">Integral membrane protein</fullName>
    </recommendedName>
</protein>
<evidence type="ECO:0008006" key="4">
    <source>
        <dbReference type="Google" id="ProtNLM"/>
    </source>
</evidence>
<dbReference type="Proteomes" id="UP000572635">
    <property type="component" value="Unassembled WGS sequence"/>
</dbReference>
<dbReference type="EMBL" id="JACHDB010000001">
    <property type="protein sequence ID" value="MBB5434865.1"/>
    <property type="molecule type" value="Genomic_DNA"/>
</dbReference>
<keyword evidence="1" id="KW-0812">Transmembrane</keyword>
<keyword evidence="3" id="KW-1185">Reference proteome</keyword>
<sequence length="140" mass="14244">MSSRPLNVVIAAALQALIGLVIAYEGGRVLVEMAQGRGSASFSVPLAILAFGAAAAVCYVAWGLFTLQSWSRGPVVLTQIFMLIIAYSMYTSGQMAVSVGMAATAVAVLALVLSGPVTAVLFPGGRLPGEDAPGEGKSRG</sequence>
<feature type="transmembrane region" description="Helical" evidence="1">
    <location>
        <begin position="74"/>
        <end position="90"/>
    </location>
</feature>
<organism evidence="2 3">
    <name type="scientific">Nocardiopsis composta</name>
    <dbReference type="NCBI Taxonomy" id="157465"/>
    <lineage>
        <taxon>Bacteria</taxon>
        <taxon>Bacillati</taxon>
        <taxon>Actinomycetota</taxon>
        <taxon>Actinomycetes</taxon>
        <taxon>Streptosporangiales</taxon>
        <taxon>Nocardiopsidaceae</taxon>
        <taxon>Nocardiopsis</taxon>
    </lineage>
</organism>